<sequence length="405" mass="41152">MQIAVLFASLLATASIAAYGQTVDSSVGGAYVASVLSAMNAANLTAFVNAAQAVANTTEGDACLAAINQTYSYDRTLFAPTNEAFAKVSESVSSNTTLLANILSYHLLDLPVEIRRSKSGGFLSRTGHSLYNNGLLPGNEGQLLVMAAMNTTQTGNLSLVFPYQKNNETVYGSTSPVPGTNFTVYPIDAVLTLPQPLNEAATTFFPSLAGIVQQAGLLEPLIKSKGITVLAPNDDAISAVSALFGTLNSTQLQAVLMNHVINGTVAYSTPLGDTLNYTSAGGEPLKFLVKATGAYVTSGETTARILHVDIPIANGVVHIIDRVLTNSNSNTAAAESAASSYAVQATATSSGAGSSPTMGSATGAASGAATSAKASTAMLSVPFSSGVVGSVVAIFVGIFAGATLS</sequence>
<protein>
    <submittedName>
        <fullName evidence="1">Uncharacterized protein</fullName>
    </submittedName>
</protein>
<dbReference type="EMBL" id="JASBWT010000010">
    <property type="protein sequence ID" value="KAJ9101199.1"/>
    <property type="molecule type" value="Genomic_DNA"/>
</dbReference>
<keyword evidence="2" id="KW-1185">Reference proteome</keyword>
<name>A0ACC2VP55_9TREE</name>
<comment type="caution">
    <text evidence="1">The sequence shown here is derived from an EMBL/GenBank/DDBJ whole genome shotgun (WGS) entry which is preliminary data.</text>
</comment>
<accession>A0ACC2VP55</accession>
<organism evidence="1 2">
    <name type="scientific">Naganishia friedmannii</name>
    <dbReference type="NCBI Taxonomy" id="89922"/>
    <lineage>
        <taxon>Eukaryota</taxon>
        <taxon>Fungi</taxon>
        <taxon>Dikarya</taxon>
        <taxon>Basidiomycota</taxon>
        <taxon>Agaricomycotina</taxon>
        <taxon>Tremellomycetes</taxon>
        <taxon>Filobasidiales</taxon>
        <taxon>Filobasidiaceae</taxon>
        <taxon>Naganishia</taxon>
    </lineage>
</organism>
<evidence type="ECO:0000313" key="2">
    <source>
        <dbReference type="Proteomes" id="UP001227268"/>
    </source>
</evidence>
<reference evidence="1" key="1">
    <citation type="submission" date="2023-04" db="EMBL/GenBank/DDBJ databases">
        <title>Draft Genome sequencing of Naganishia species isolated from polar environments using Oxford Nanopore Technology.</title>
        <authorList>
            <person name="Leo P."/>
            <person name="Venkateswaran K."/>
        </authorList>
    </citation>
    <scope>NUCLEOTIDE SEQUENCE</scope>
    <source>
        <strain evidence="1">MNA-CCFEE 5423</strain>
    </source>
</reference>
<proteinExistence type="predicted"/>
<gene>
    <name evidence="1" type="ORF">QFC21_003418</name>
</gene>
<dbReference type="Proteomes" id="UP001227268">
    <property type="component" value="Unassembled WGS sequence"/>
</dbReference>
<evidence type="ECO:0000313" key="1">
    <source>
        <dbReference type="EMBL" id="KAJ9101199.1"/>
    </source>
</evidence>